<evidence type="ECO:0000256" key="3">
    <source>
        <dbReference type="ARBA" id="ARBA00023004"/>
    </source>
</evidence>
<feature type="binding site" evidence="5">
    <location>
        <position position="271"/>
    </location>
    <ligand>
        <name>dimethylallyl diphosphate</name>
        <dbReference type="ChEBI" id="CHEBI:57623"/>
    </ligand>
</feature>
<keyword evidence="4 5" id="KW-0411">Iron-sulfur</keyword>
<dbReference type="KEGG" id="scd:Spica_1830"/>
<dbReference type="NCBIfam" id="TIGR00216">
    <property type="entry name" value="ispH_lytB"/>
    <property type="match status" value="1"/>
</dbReference>
<feature type="binding site" evidence="5">
    <location>
        <position position="228"/>
    </location>
    <ligand>
        <name>(2E)-4-hydroxy-3-methylbut-2-enyl diphosphate</name>
        <dbReference type="ChEBI" id="CHEBI:128753"/>
    </ligand>
</feature>
<feature type="binding site" evidence="5">
    <location>
        <position position="172"/>
    </location>
    <ligand>
        <name>(2E)-4-hydroxy-3-methylbut-2-enyl diphosphate</name>
        <dbReference type="ChEBI" id="CHEBI:128753"/>
    </ligand>
</feature>
<feature type="binding site" evidence="5">
    <location>
        <position position="99"/>
    </location>
    <ligand>
        <name>[4Fe-4S] cluster</name>
        <dbReference type="ChEBI" id="CHEBI:49883"/>
    </ligand>
</feature>
<organism evidence="6 7">
    <name type="scientific">Gracilinema caldarium (strain ATCC 51460 / DSM 7334 / H1)</name>
    <name type="common">Treponema caldarium</name>
    <dbReference type="NCBI Taxonomy" id="744872"/>
    <lineage>
        <taxon>Bacteria</taxon>
        <taxon>Pseudomonadati</taxon>
        <taxon>Spirochaetota</taxon>
        <taxon>Spirochaetia</taxon>
        <taxon>Spirochaetales</taxon>
        <taxon>Breznakiellaceae</taxon>
        <taxon>Gracilinema</taxon>
    </lineage>
</organism>
<feature type="binding site" evidence="5">
    <location>
        <position position="230"/>
    </location>
    <ligand>
        <name>isopentenyl diphosphate</name>
        <dbReference type="ChEBI" id="CHEBI:128769"/>
    </ligand>
</feature>
<dbReference type="PANTHER" id="PTHR30426:SF0">
    <property type="entry name" value="4-HYDROXY-3-METHYLBUT-2-ENYL DIPHOSPHATE REDUCTASE"/>
    <property type="match status" value="1"/>
</dbReference>
<feature type="binding site" evidence="5">
    <location>
        <position position="230"/>
    </location>
    <ligand>
        <name>(2E)-4-hydroxy-3-methylbut-2-enyl diphosphate</name>
        <dbReference type="ChEBI" id="CHEBI:128753"/>
    </ligand>
</feature>
<keyword evidence="7" id="KW-1185">Reference proteome</keyword>
<name>F8F3M4_GRAC1</name>
<feature type="binding site" evidence="5">
    <location>
        <position position="200"/>
    </location>
    <ligand>
        <name>[4Fe-4S] cluster</name>
        <dbReference type="ChEBI" id="CHEBI:49883"/>
    </ligand>
</feature>
<dbReference type="Proteomes" id="UP000000503">
    <property type="component" value="Chromosome"/>
</dbReference>
<dbReference type="UniPathway" id="UPA00056">
    <property type="reaction ID" value="UER00097"/>
</dbReference>
<dbReference type="GO" id="GO:0051745">
    <property type="term" value="F:4-hydroxy-3-methylbut-2-enyl diphosphate reductase activity"/>
    <property type="evidence" value="ECO:0007669"/>
    <property type="project" value="UniProtKB-UniRule"/>
</dbReference>
<feature type="active site" description="Proton donor" evidence="5">
    <location>
        <position position="129"/>
    </location>
</feature>
<dbReference type="HAMAP" id="MF_00191">
    <property type="entry name" value="IspH"/>
    <property type="match status" value="1"/>
</dbReference>
<comment type="caution">
    <text evidence="5">Lacks conserved residue(s) required for the propagation of feature annotation.</text>
</comment>
<dbReference type="GO" id="GO:0016114">
    <property type="term" value="P:terpenoid biosynthetic process"/>
    <property type="evidence" value="ECO:0007669"/>
    <property type="project" value="UniProtKB-UniRule"/>
</dbReference>
<evidence type="ECO:0000313" key="6">
    <source>
        <dbReference type="EMBL" id="AEJ19968.1"/>
    </source>
</evidence>
<dbReference type="PANTHER" id="PTHR30426">
    <property type="entry name" value="4-HYDROXY-3-METHYLBUT-2-ENYL DIPHOSPHATE REDUCTASE"/>
    <property type="match status" value="1"/>
</dbReference>
<dbReference type="UniPathway" id="UPA00059">
    <property type="reaction ID" value="UER00105"/>
</dbReference>
<feature type="binding site" evidence="5">
    <location>
        <position position="127"/>
    </location>
    <ligand>
        <name>dimethylallyl diphosphate</name>
        <dbReference type="ChEBI" id="CHEBI:57623"/>
    </ligand>
</feature>
<dbReference type="InterPro" id="IPR003451">
    <property type="entry name" value="LytB/IspH"/>
</dbReference>
<sequence>MVVKRAVVCGYCMGVERAIKKTYQELEAHPERKILTLGPLIHNPITLGQLQEKGISIIHNHEEITDPVQTTVIIRAHGVPPEVAQNIINTGAKLVDATCPKVHISQKKAAQFAQAGYQVLIVGEPEHSEIIGILGYAPHAIVIKNLEEALQVAQRIKQHQGEYVKIVLMAQTTFSEITFEKIVNTLKELFPDLIVEHTICNATRERQEALYNLCKEVDALLVIGGKESANTQRLKSIAEEQGVPVWLIEDEHKIPEQIYEFPTVGITAGASTPKEIIDRVESILKTVSP</sequence>
<dbReference type="EC" id="1.17.7.4" evidence="5"/>
<feature type="binding site" evidence="5">
    <location>
        <position position="42"/>
    </location>
    <ligand>
        <name>isopentenyl diphosphate</name>
        <dbReference type="ChEBI" id="CHEBI:128769"/>
    </ligand>
</feature>
<dbReference type="EMBL" id="CP002868">
    <property type="protein sequence ID" value="AEJ19968.1"/>
    <property type="molecule type" value="Genomic_DNA"/>
</dbReference>
<evidence type="ECO:0000256" key="5">
    <source>
        <dbReference type="HAMAP-Rule" id="MF_00191"/>
    </source>
</evidence>
<dbReference type="HOGENOM" id="CLU_027486_0_1_12"/>
<feature type="binding site" evidence="5">
    <location>
        <position position="77"/>
    </location>
    <ligand>
        <name>(2E)-4-hydroxy-3-methylbut-2-enyl diphosphate</name>
        <dbReference type="ChEBI" id="CHEBI:128753"/>
    </ligand>
</feature>
<keyword evidence="2 5" id="KW-0479">Metal-binding</keyword>
<proteinExistence type="inferred from homology"/>
<dbReference type="GO" id="GO:0019288">
    <property type="term" value="P:isopentenyl diphosphate biosynthetic process, methylerythritol 4-phosphate pathway"/>
    <property type="evidence" value="ECO:0007669"/>
    <property type="project" value="UniProtKB-UniRule"/>
</dbReference>
<comment type="catalytic activity">
    <reaction evidence="5">
        <text>dimethylallyl diphosphate + 2 oxidized [2Fe-2S]-[ferredoxin] + H2O = (2E)-4-hydroxy-3-methylbut-2-enyl diphosphate + 2 reduced [2Fe-2S]-[ferredoxin] + 2 H(+)</text>
        <dbReference type="Rhea" id="RHEA:24825"/>
        <dbReference type="Rhea" id="RHEA-COMP:10000"/>
        <dbReference type="Rhea" id="RHEA-COMP:10001"/>
        <dbReference type="ChEBI" id="CHEBI:15377"/>
        <dbReference type="ChEBI" id="CHEBI:15378"/>
        <dbReference type="ChEBI" id="CHEBI:33737"/>
        <dbReference type="ChEBI" id="CHEBI:33738"/>
        <dbReference type="ChEBI" id="CHEBI:57623"/>
        <dbReference type="ChEBI" id="CHEBI:128753"/>
        <dbReference type="EC" id="1.17.7.4"/>
    </reaction>
</comment>
<reference evidence="7" key="1">
    <citation type="journal article" date="2013" name="Stand. Genomic Sci.">
        <title>Genome sequence of the thermophilic fresh-water bacterium Spirochaeta caldaria type strain (H1(T)), reclassification of Spirochaeta caldaria, Spirochaeta stenostrepta, and Spirochaeta zuelzerae in the genus Treponema as Treponema caldaria comb. nov., Treponema stenostrepta comb. nov., and Treponema zuelzerae comb. nov., and emendation of the genus Treponema.</title>
        <authorList>
            <person name="Abt B."/>
            <person name="Goker M."/>
            <person name="Scheuner C."/>
            <person name="Han C."/>
            <person name="Lu M."/>
            <person name="Misra M."/>
            <person name="Lapidus A."/>
            <person name="Nolan M."/>
            <person name="Lucas S."/>
            <person name="Hammon N."/>
            <person name="Deshpande S."/>
            <person name="Cheng J.F."/>
            <person name="Tapia R."/>
            <person name="Goodwin L.A."/>
            <person name="Pitluck S."/>
            <person name="Liolios K."/>
            <person name="Pagani I."/>
            <person name="Ivanova N."/>
            <person name="Mavromatis K."/>
            <person name="Mikhailova N."/>
            <person name="Huntemann M."/>
            <person name="Pati A."/>
            <person name="Chen A."/>
            <person name="Palaniappan K."/>
            <person name="Land M."/>
            <person name="Hauser L."/>
            <person name="Jeffries C.D."/>
            <person name="Rohde M."/>
            <person name="Spring S."/>
            <person name="Gronow S."/>
            <person name="Detter J.C."/>
            <person name="Bristow J."/>
            <person name="Eisen J.A."/>
            <person name="Markowitz V."/>
            <person name="Hugenholtz P."/>
            <person name="Kyrpides N.C."/>
            <person name="Woyke T."/>
            <person name="Klenk H.P."/>
        </authorList>
    </citation>
    <scope>NUCLEOTIDE SEQUENCE</scope>
    <source>
        <strain evidence="7">ATCC 51460 / DSM 7334 / H1</strain>
    </source>
</reference>
<keyword evidence="5" id="KW-0414">Isoprene biosynthesis</keyword>
<keyword evidence="5 6" id="KW-0560">Oxidoreductase</keyword>
<dbReference type="GO" id="GO:0051539">
    <property type="term" value="F:4 iron, 4 sulfur cluster binding"/>
    <property type="evidence" value="ECO:0007669"/>
    <property type="project" value="UniProtKB-UniRule"/>
</dbReference>
<feature type="binding site" evidence="5">
    <location>
        <position position="42"/>
    </location>
    <ligand>
        <name>(2E)-4-hydroxy-3-methylbut-2-enyl diphosphate</name>
        <dbReference type="ChEBI" id="CHEBI:128753"/>
    </ligand>
</feature>
<keyword evidence="1 5" id="KW-0004">4Fe-4S</keyword>
<feature type="binding site" evidence="5">
    <location>
        <position position="127"/>
    </location>
    <ligand>
        <name>isopentenyl diphosphate</name>
        <dbReference type="ChEBI" id="CHEBI:128769"/>
    </ligand>
</feature>
<evidence type="ECO:0000256" key="2">
    <source>
        <dbReference type="ARBA" id="ARBA00022723"/>
    </source>
</evidence>
<keyword evidence="3 5" id="KW-0408">Iron</keyword>
<comment type="pathway">
    <text evidence="5">Isoprenoid biosynthesis; dimethylallyl diphosphate biosynthesis; dimethylallyl diphosphate from (2E)-4-hydroxy-3-methylbutenyl diphosphate: step 1/1.</text>
</comment>
<dbReference type="OrthoDB" id="9777362at2"/>
<dbReference type="Pfam" id="PF02401">
    <property type="entry name" value="LYTB"/>
    <property type="match status" value="1"/>
</dbReference>
<feature type="binding site" evidence="5">
    <location>
        <position position="228"/>
    </location>
    <ligand>
        <name>dimethylallyl diphosphate</name>
        <dbReference type="ChEBI" id="CHEBI:57623"/>
    </ligand>
</feature>
<dbReference type="RefSeq" id="WP_013969259.1">
    <property type="nucleotide sequence ID" value="NC_015732.1"/>
</dbReference>
<dbReference type="STRING" id="744872.Spica_1830"/>
<feature type="binding site" evidence="5">
    <location>
        <position position="77"/>
    </location>
    <ligand>
        <name>isopentenyl diphosphate</name>
        <dbReference type="ChEBI" id="CHEBI:128769"/>
    </ligand>
</feature>
<comment type="cofactor">
    <cofactor evidence="5">
        <name>[4Fe-4S] cluster</name>
        <dbReference type="ChEBI" id="CHEBI:49883"/>
    </cofactor>
    <text evidence="5">Binds 1 [4Fe-4S] cluster per subunit.</text>
</comment>
<comment type="catalytic activity">
    <reaction evidence="5">
        <text>isopentenyl diphosphate + 2 oxidized [2Fe-2S]-[ferredoxin] + H2O = (2E)-4-hydroxy-3-methylbut-2-enyl diphosphate + 2 reduced [2Fe-2S]-[ferredoxin] + 2 H(+)</text>
        <dbReference type="Rhea" id="RHEA:24488"/>
        <dbReference type="Rhea" id="RHEA-COMP:10000"/>
        <dbReference type="Rhea" id="RHEA-COMP:10001"/>
        <dbReference type="ChEBI" id="CHEBI:15377"/>
        <dbReference type="ChEBI" id="CHEBI:15378"/>
        <dbReference type="ChEBI" id="CHEBI:33737"/>
        <dbReference type="ChEBI" id="CHEBI:33738"/>
        <dbReference type="ChEBI" id="CHEBI:128753"/>
        <dbReference type="ChEBI" id="CHEBI:128769"/>
        <dbReference type="EC" id="1.17.7.4"/>
    </reaction>
</comment>
<feature type="binding site" evidence="5">
    <location>
        <position position="127"/>
    </location>
    <ligand>
        <name>(2E)-4-hydroxy-3-methylbut-2-enyl diphosphate</name>
        <dbReference type="ChEBI" id="CHEBI:128753"/>
    </ligand>
</feature>
<feature type="binding site" evidence="5">
    <location>
        <position position="230"/>
    </location>
    <ligand>
        <name>dimethylallyl diphosphate</name>
        <dbReference type="ChEBI" id="CHEBI:57623"/>
    </ligand>
</feature>
<dbReference type="GO" id="GO:0050992">
    <property type="term" value="P:dimethylallyl diphosphate biosynthetic process"/>
    <property type="evidence" value="ECO:0007669"/>
    <property type="project" value="UniProtKB-UniRule"/>
</dbReference>
<accession>F8F3M4</accession>
<dbReference type="AlphaFoldDB" id="F8F3M4"/>
<feature type="binding site" evidence="5">
    <location>
        <position position="12"/>
    </location>
    <ligand>
        <name>[4Fe-4S] cluster</name>
        <dbReference type="ChEBI" id="CHEBI:49883"/>
    </ligand>
</feature>
<feature type="binding site" evidence="5">
    <location>
        <position position="271"/>
    </location>
    <ligand>
        <name>isopentenyl diphosphate</name>
        <dbReference type="ChEBI" id="CHEBI:128769"/>
    </ligand>
</feature>
<dbReference type="GO" id="GO:0046872">
    <property type="term" value="F:metal ion binding"/>
    <property type="evidence" value="ECO:0007669"/>
    <property type="project" value="UniProtKB-KW"/>
</dbReference>
<comment type="similarity">
    <text evidence="5">Belongs to the IspH family.</text>
</comment>
<feature type="binding site" evidence="5">
    <location>
        <position position="271"/>
    </location>
    <ligand>
        <name>(2E)-4-hydroxy-3-methylbut-2-enyl diphosphate</name>
        <dbReference type="ChEBI" id="CHEBI:128753"/>
    </ligand>
</feature>
<dbReference type="CDD" id="cd13944">
    <property type="entry name" value="lytB_ispH"/>
    <property type="match status" value="1"/>
</dbReference>
<feature type="binding site" evidence="5">
    <location>
        <position position="42"/>
    </location>
    <ligand>
        <name>dimethylallyl diphosphate</name>
        <dbReference type="ChEBI" id="CHEBI:57623"/>
    </ligand>
</feature>
<comment type="pathway">
    <text evidence="5">Isoprenoid biosynthesis; isopentenyl diphosphate biosynthesis via DXP pathway; isopentenyl diphosphate from 1-deoxy-D-xylulose 5-phosphate: step 6/6.</text>
</comment>
<evidence type="ECO:0000313" key="7">
    <source>
        <dbReference type="Proteomes" id="UP000000503"/>
    </source>
</evidence>
<feature type="binding site" evidence="5">
    <location>
        <position position="228"/>
    </location>
    <ligand>
        <name>isopentenyl diphosphate</name>
        <dbReference type="ChEBI" id="CHEBI:128769"/>
    </ligand>
</feature>
<gene>
    <name evidence="5" type="primary">ispH</name>
    <name evidence="6" type="ordered locus">Spica_1830</name>
</gene>
<dbReference type="Gene3D" id="3.40.1010.20">
    <property type="entry name" value="4-hydroxy-3-methylbut-2-enyl diphosphate reductase, catalytic domain"/>
    <property type="match status" value="2"/>
</dbReference>
<dbReference type="Gene3D" id="3.40.50.11270">
    <property type="match status" value="1"/>
</dbReference>
<evidence type="ECO:0000256" key="4">
    <source>
        <dbReference type="ARBA" id="ARBA00023014"/>
    </source>
</evidence>
<feature type="binding site" evidence="5">
    <location>
        <position position="77"/>
    </location>
    <ligand>
        <name>dimethylallyl diphosphate</name>
        <dbReference type="ChEBI" id="CHEBI:57623"/>
    </ligand>
</feature>
<protein>
    <recommendedName>
        <fullName evidence="5">4-hydroxy-3-methylbut-2-enyl diphosphate reductase</fullName>
        <shortName evidence="5">HMBPP reductase</shortName>
        <ecNumber evidence="5">1.17.7.4</ecNumber>
    </recommendedName>
</protein>
<comment type="function">
    <text evidence="5">Catalyzes the conversion of 1-hydroxy-2-methyl-2-(E)-butenyl 4-diphosphate (HMBPP) into a mixture of isopentenyl diphosphate (IPP) and dimethylallyl diphosphate (DMAPP). Acts in the terminal step of the DOXP/MEP pathway for isoprenoid precursor biosynthesis.</text>
</comment>
<evidence type="ECO:0000256" key="1">
    <source>
        <dbReference type="ARBA" id="ARBA00022485"/>
    </source>
</evidence>
<dbReference type="eggNOG" id="COG0761">
    <property type="taxonomic scope" value="Bacteria"/>
</dbReference>